<dbReference type="InterPro" id="IPR011010">
    <property type="entry name" value="DNA_brk_join_enz"/>
</dbReference>
<reference evidence="4 5" key="1">
    <citation type="submission" date="2020-05" db="EMBL/GenBank/DDBJ databases">
        <title>Genomic Encyclopedia of Type Strains, Phase IV (KMG-V): Genome sequencing to study the core and pangenomes of soil and plant-associated prokaryotes.</title>
        <authorList>
            <person name="Whitman W."/>
        </authorList>
    </citation>
    <scope>NUCLEOTIDE SEQUENCE [LARGE SCALE GENOMIC DNA]</scope>
    <source>
        <strain evidence="4 5">C29</strain>
    </source>
</reference>
<gene>
    <name evidence="4" type="ORF">HNQ01_001623</name>
</gene>
<name>A0ABX2G0R9_9BURK</name>
<proteinExistence type="inferred from homology"/>
<dbReference type="Proteomes" id="UP001516061">
    <property type="component" value="Unassembled WGS sequence"/>
</dbReference>
<dbReference type="SUPFAM" id="SSF56349">
    <property type="entry name" value="DNA breaking-rejoining enzymes"/>
    <property type="match status" value="1"/>
</dbReference>
<evidence type="ECO:0000313" key="5">
    <source>
        <dbReference type="Proteomes" id="UP001516061"/>
    </source>
</evidence>
<evidence type="ECO:0000256" key="1">
    <source>
        <dbReference type="ARBA" id="ARBA00008857"/>
    </source>
</evidence>
<evidence type="ECO:0000256" key="2">
    <source>
        <dbReference type="ARBA" id="ARBA00022908"/>
    </source>
</evidence>
<keyword evidence="5" id="KW-1185">Reference proteome</keyword>
<protein>
    <submittedName>
        <fullName evidence="4">Integrase</fullName>
    </submittedName>
</protein>
<evidence type="ECO:0000256" key="3">
    <source>
        <dbReference type="ARBA" id="ARBA00023172"/>
    </source>
</evidence>
<evidence type="ECO:0000313" key="4">
    <source>
        <dbReference type="EMBL" id="NRT55893.1"/>
    </source>
</evidence>
<dbReference type="PANTHER" id="PTHR30629">
    <property type="entry name" value="PROPHAGE INTEGRASE"/>
    <property type="match status" value="1"/>
</dbReference>
<dbReference type="Gene3D" id="1.10.443.10">
    <property type="entry name" value="Intergrase catalytic core"/>
    <property type="match status" value="1"/>
</dbReference>
<keyword evidence="3" id="KW-0233">DNA recombination</keyword>
<accession>A0ABX2G0R9</accession>
<comment type="caution">
    <text evidence="4">The sequence shown here is derived from an EMBL/GenBank/DDBJ whole genome shotgun (WGS) entry which is preliminary data.</text>
</comment>
<dbReference type="EMBL" id="JABSNM010000005">
    <property type="protein sequence ID" value="NRT55893.1"/>
    <property type="molecule type" value="Genomic_DNA"/>
</dbReference>
<dbReference type="PANTHER" id="PTHR30629:SF6">
    <property type="entry name" value="PROPHAGE INTEGRASE INTA-RELATED"/>
    <property type="match status" value="1"/>
</dbReference>
<keyword evidence="2" id="KW-0229">DNA integration</keyword>
<organism evidence="4 5">
    <name type="scientific">Sphaerotilus uruguayifluvii</name>
    <dbReference type="NCBI Taxonomy" id="2735897"/>
    <lineage>
        <taxon>Bacteria</taxon>
        <taxon>Pseudomonadati</taxon>
        <taxon>Pseudomonadota</taxon>
        <taxon>Betaproteobacteria</taxon>
        <taxon>Burkholderiales</taxon>
        <taxon>Sphaerotilaceae</taxon>
        <taxon>Sphaerotilus</taxon>
    </lineage>
</organism>
<dbReference type="InterPro" id="IPR050808">
    <property type="entry name" value="Phage_Integrase"/>
</dbReference>
<dbReference type="InterPro" id="IPR013762">
    <property type="entry name" value="Integrase-like_cat_sf"/>
</dbReference>
<comment type="similarity">
    <text evidence="1">Belongs to the 'phage' integrase family.</text>
</comment>
<sequence length="193" mass="21172">MAKVSFTAGRVSGFKCPAGKTQAFLWDANTPGLGLRATPAGRPAYVFQSVFQGKTIRDKVEGERVIPLTPHVWRLLAALPRRGAFVFAGERGDIMARPHRFHDAACSVAGLEGLTLHGLRRSFKSLSEWQDIPAGVVAQLMGHKPSATAERHYTVRPLDLLRVHHERLEAWILEQAGLPVPSASEEPARLRAV</sequence>